<reference evidence="3 4" key="1">
    <citation type="submission" date="2018-08" db="EMBL/GenBank/DDBJ databases">
        <title>Genome Sequence of Clavibacter michiganensis Subspecies type strains, and the Atypical Peach-Colored Strains Isolated from Tomato.</title>
        <authorList>
            <person name="Osdaghi E."/>
            <person name="Portier P."/>
            <person name="Briand M."/>
            <person name="Jacques M.-A."/>
        </authorList>
    </citation>
    <scope>NUCLEOTIDE SEQUENCE [LARGE SCALE GENOMIC DNA]</scope>
    <source>
        <strain evidence="3 4">CFBP 8615</strain>
    </source>
</reference>
<keyword evidence="2" id="KW-0812">Transmembrane</keyword>
<evidence type="ECO:0000313" key="3">
    <source>
        <dbReference type="EMBL" id="RIJ53440.1"/>
    </source>
</evidence>
<keyword evidence="2" id="KW-1133">Transmembrane helix</keyword>
<feature type="transmembrane region" description="Helical" evidence="2">
    <location>
        <begin position="64"/>
        <end position="83"/>
    </location>
</feature>
<evidence type="ECO:0000313" key="4">
    <source>
        <dbReference type="Proteomes" id="UP000266484"/>
    </source>
</evidence>
<accession>A0A399TB06</accession>
<dbReference type="InterPro" id="IPR021401">
    <property type="entry name" value="DUF3040"/>
</dbReference>
<sequence length="131" mass="14085">MMPLSEQEQRLLEEMERSLYHNDADFVATVSGRRSRPNYTMVVVGVLVIVLGIAALAAGVITKLAVIGILGFAIMIVGALLIFSPRESAAEASAPAAGRAPSRGQGKRPASSSSFMDRINERWEKRQGGQD</sequence>
<dbReference type="Pfam" id="PF11239">
    <property type="entry name" value="DUF3040"/>
    <property type="match status" value="1"/>
</dbReference>
<comment type="caution">
    <text evidence="3">The sequence shown here is derived from an EMBL/GenBank/DDBJ whole genome shotgun (WGS) entry which is preliminary data.</text>
</comment>
<dbReference type="EMBL" id="QWGT01000004">
    <property type="protein sequence ID" value="RIJ53440.1"/>
    <property type="molecule type" value="Genomic_DNA"/>
</dbReference>
<dbReference type="Proteomes" id="UP000266484">
    <property type="component" value="Unassembled WGS sequence"/>
</dbReference>
<organism evidence="3 4">
    <name type="scientific">Clavibacter lycopersici</name>
    <dbReference type="NCBI Taxonomy" id="2301718"/>
    <lineage>
        <taxon>Bacteria</taxon>
        <taxon>Bacillati</taxon>
        <taxon>Actinomycetota</taxon>
        <taxon>Actinomycetes</taxon>
        <taxon>Micrococcales</taxon>
        <taxon>Microbacteriaceae</taxon>
        <taxon>Clavibacter</taxon>
    </lineage>
</organism>
<proteinExistence type="predicted"/>
<keyword evidence="2" id="KW-0472">Membrane</keyword>
<evidence type="ECO:0000256" key="2">
    <source>
        <dbReference type="SAM" id="Phobius"/>
    </source>
</evidence>
<dbReference type="AlphaFoldDB" id="A0A399TB06"/>
<keyword evidence="4" id="KW-1185">Reference proteome</keyword>
<dbReference type="RefSeq" id="WP_119381259.1">
    <property type="nucleotide sequence ID" value="NZ_QWGT01000004.1"/>
</dbReference>
<evidence type="ECO:0000256" key="1">
    <source>
        <dbReference type="SAM" id="MobiDB-lite"/>
    </source>
</evidence>
<protein>
    <submittedName>
        <fullName evidence="3">DUF3040 domain-containing protein</fullName>
    </submittedName>
</protein>
<gene>
    <name evidence="3" type="ORF">DZG00_00740</name>
</gene>
<feature type="region of interest" description="Disordered" evidence="1">
    <location>
        <begin position="93"/>
        <end position="131"/>
    </location>
</feature>
<feature type="compositionally biased region" description="Low complexity" evidence="1">
    <location>
        <begin position="93"/>
        <end position="104"/>
    </location>
</feature>
<feature type="transmembrane region" description="Helical" evidence="2">
    <location>
        <begin position="39"/>
        <end position="58"/>
    </location>
</feature>
<feature type="compositionally biased region" description="Basic and acidic residues" evidence="1">
    <location>
        <begin position="118"/>
        <end position="131"/>
    </location>
</feature>
<name>A0A399TB06_9MICO</name>